<feature type="transmembrane region" description="Helical" evidence="1">
    <location>
        <begin position="34"/>
        <end position="53"/>
    </location>
</feature>
<keyword evidence="1" id="KW-1133">Transmembrane helix</keyword>
<feature type="transmembrane region" description="Helical" evidence="1">
    <location>
        <begin position="12"/>
        <end position="28"/>
    </location>
</feature>
<evidence type="ECO:0000256" key="1">
    <source>
        <dbReference type="SAM" id="Phobius"/>
    </source>
</evidence>
<dbReference type="AlphaFoldDB" id="A0A6J6DWG6"/>
<accession>A0A6J6DWG6</accession>
<name>A0A6J6DWG6_9ZZZZ</name>
<keyword evidence="1" id="KW-0812">Transmembrane</keyword>
<organism evidence="2">
    <name type="scientific">freshwater metagenome</name>
    <dbReference type="NCBI Taxonomy" id="449393"/>
    <lineage>
        <taxon>unclassified sequences</taxon>
        <taxon>metagenomes</taxon>
        <taxon>ecological metagenomes</taxon>
    </lineage>
</organism>
<gene>
    <name evidence="2" type="ORF">UFOPK1689_00497</name>
</gene>
<keyword evidence="1" id="KW-0472">Membrane</keyword>
<feature type="transmembrane region" description="Helical" evidence="1">
    <location>
        <begin position="65"/>
        <end position="82"/>
    </location>
</feature>
<proteinExistence type="predicted"/>
<protein>
    <submittedName>
        <fullName evidence="2">Unannotated protein</fullName>
    </submittedName>
</protein>
<sequence length="83" mass="9208">MDKNWINNYRLGSYTLFACGLINLRYQWGEPDVLARSAMIFVPGAIFLAATFVPAALKVLARREVKALSVVIGILLIAYAFSN</sequence>
<evidence type="ECO:0000313" key="2">
    <source>
        <dbReference type="EMBL" id="CAB4568530.1"/>
    </source>
</evidence>
<reference evidence="2" key="1">
    <citation type="submission" date="2020-05" db="EMBL/GenBank/DDBJ databases">
        <authorList>
            <person name="Chiriac C."/>
            <person name="Salcher M."/>
            <person name="Ghai R."/>
            <person name="Kavagutti S V."/>
        </authorList>
    </citation>
    <scope>NUCLEOTIDE SEQUENCE</scope>
</reference>
<dbReference type="EMBL" id="CAEZTN010000009">
    <property type="protein sequence ID" value="CAB4568530.1"/>
    <property type="molecule type" value="Genomic_DNA"/>
</dbReference>